<gene>
    <name evidence="6" type="ORF">TRFO_33785</name>
</gene>
<dbReference type="Pfam" id="PF01476">
    <property type="entry name" value="LysM"/>
    <property type="match status" value="1"/>
</dbReference>
<feature type="domain" description="TLDc" evidence="5">
    <location>
        <begin position="233"/>
        <end position="392"/>
    </location>
</feature>
<dbReference type="InterPro" id="IPR036779">
    <property type="entry name" value="LysM_dom_sf"/>
</dbReference>
<comment type="subcellular location">
    <subcellularLocation>
        <location evidence="1">Mitochondrion</location>
    </subcellularLocation>
</comment>
<dbReference type="AlphaFoldDB" id="A0A1J4JQF4"/>
<evidence type="ECO:0000256" key="4">
    <source>
        <dbReference type="ARBA" id="ARBA00040604"/>
    </source>
</evidence>
<dbReference type="InterPro" id="IPR006571">
    <property type="entry name" value="TLDc_dom"/>
</dbReference>
<dbReference type="GeneID" id="94843979"/>
<keyword evidence="7" id="KW-1185">Reference proteome</keyword>
<comment type="caution">
    <text evidence="6">The sequence shown here is derived from an EMBL/GenBank/DDBJ whole genome shotgun (WGS) entry which is preliminary data.</text>
</comment>
<dbReference type="RefSeq" id="XP_068352884.1">
    <property type="nucleotide sequence ID" value="XM_068509275.1"/>
</dbReference>
<dbReference type="PANTHER" id="PTHR23354:SF62">
    <property type="entry name" value="MUSTARD, ISOFORM V"/>
    <property type="match status" value="1"/>
</dbReference>
<dbReference type="CDD" id="cd00118">
    <property type="entry name" value="LysM"/>
    <property type="match status" value="1"/>
</dbReference>
<dbReference type="OrthoDB" id="26679at2759"/>
<dbReference type="SUPFAM" id="SSF54106">
    <property type="entry name" value="LysM domain"/>
    <property type="match status" value="1"/>
</dbReference>
<accession>A0A1J4JQF4</accession>
<dbReference type="SMART" id="SM00584">
    <property type="entry name" value="TLDc"/>
    <property type="match status" value="1"/>
</dbReference>
<evidence type="ECO:0000256" key="2">
    <source>
        <dbReference type="ARBA" id="ARBA00009540"/>
    </source>
</evidence>
<dbReference type="GO" id="GO:0005739">
    <property type="term" value="C:mitochondrion"/>
    <property type="evidence" value="ECO:0007669"/>
    <property type="project" value="UniProtKB-SubCell"/>
</dbReference>
<protein>
    <recommendedName>
        <fullName evidence="4">Oxidation resistance protein 1</fullName>
    </recommendedName>
</protein>
<evidence type="ECO:0000313" key="7">
    <source>
        <dbReference type="Proteomes" id="UP000179807"/>
    </source>
</evidence>
<sequence>MIDNALNMSLVEGHANEYIVNENETLDDIAMKLNLSPSRLQIINALYPPSVKPGDILKTEDPLEMTKCQHQIFVILSSNNIELPGIITFYPDSFVYEQRQLSLDYKKVVLSINIISVISCNIVPHPKLPYELSESPSEAAILILCYLADPIDSNSVEAISFVATRAELNVLKYHILHRSSSKQKAIHFSKTPRSVQAAKEKELELQEINKLPSKLRKSLPNFSRLFQLYGESKIIDKIDLVELRKALPFRMRSYSWNLIFSLSIDGSSFNGIFNATKYVRSCLMIIKTEKNEKLGAFLPNGLKYSSRAYGTGEMFVFTFNPTMTIYKWSQKNTSFISATMSEIMIGGGGGSAIWLDDRLLKGISEKCPTFDSPPLVSGSKFVIEEIEIWDICFK</sequence>
<dbReference type="Proteomes" id="UP000179807">
    <property type="component" value="Unassembled WGS sequence"/>
</dbReference>
<comment type="similarity">
    <text evidence="2">Belongs to the OXR1 family.</text>
</comment>
<proteinExistence type="inferred from homology"/>
<evidence type="ECO:0000256" key="3">
    <source>
        <dbReference type="ARBA" id="ARBA00023128"/>
    </source>
</evidence>
<dbReference type="PROSITE" id="PS51886">
    <property type="entry name" value="TLDC"/>
    <property type="match status" value="1"/>
</dbReference>
<evidence type="ECO:0000313" key="6">
    <source>
        <dbReference type="EMBL" id="OHS99747.1"/>
    </source>
</evidence>
<organism evidence="6 7">
    <name type="scientific">Tritrichomonas foetus</name>
    <dbReference type="NCBI Taxonomy" id="1144522"/>
    <lineage>
        <taxon>Eukaryota</taxon>
        <taxon>Metamonada</taxon>
        <taxon>Parabasalia</taxon>
        <taxon>Tritrichomonadida</taxon>
        <taxon>Tritrichomonadidae</taxon>
        <taxon>Tritrichomonas</taxon>
    </lineage>
</organism>
<dbReference type="VEuPathDB" id="TrichDB:TRFO_33785"/>
<dbReference type="Pfam" id="PF07534">
    <property type="entry name" value="TLD"/>
    <property type="match status" value="1"/>
</dbReference>
<dbReference type="EMBL" id="MLAK01000990">
    <property type="protein sequence ID" value="OHS99747.1"/>
    <property type="molecule type" value="Genomic_DNA"/>
</dbReference>
<dbReference type="InterPro" id="IPR018392">
    <property type="entry name" value="LysM"/>
</dbReference>
<dbReference type="PANTHER" id="PTHR23354">
    <property type="entry name" value="NUCLEOLAR PROTEIN 7/ESTROGEN RECEPTOR COACTIVATOR-RELATED"/>
    <property type="match status" value="1"/>
</dbReference>
<keyword evidence="3" id="KW-0496">Mitochondrion</keyword>
<reference evidence="6" key="1">
    <citation type="submission" date="2016-10" db="EMBL/GenBank/DDBJ databases">
        <authorList>
            <person name="Benchimol M."/>
            <person name="Almeida L.G."/>
            <person name="Vasconcelos A.T."/>
            <person name="Perreira-Neves A."/>
            <person name="Rosa I.A."/>
            <person name="Tasca T."/>
            <person name="Bogo M.R."/>
            <person name="de Souza W."/>
        </authorList>
    </citation>
    <scope>NUCLEOTIDE SEQUENCE [LARGE SCALE GENOMIC DNA]</scope>
    <source>
        <strain evidence="6">K</strain>
    </source>
</reference>
<evidence type="ECO:0000259" key="5">
    <source>
        <dbReference type="PROSITE" id="PS51886"/>
    </source>
</evidence>
<evidence type="ECO:0000256" key="1">
    <source>
        <dbReference type="ARBA" id="ARBA00004173"/>
    </source>
</evidence>
<name>A0A1J4JQF4_9EUKA</name>